<feature type="region of interest" description="Disordered" evidence="1">
    <location>
        <begin position="49"/>
        <end position="96"/>
    </location>
</feature>
<sequence length="96" mass="11431">MTENRFYQILTRNNPLPRPRHKVTVRRLLDGVIQILYRDRKLKFKEIAPPAMPPCYREPATPPPAQKQEKKPKYKPAPDYPWRRWSPVAAKRTKPT</sequence>
<dbReference type="AlphaFoldDB" id="A0A419ES10"/>
<gene>
    <name evidence="2" type="ORF">C4532_16105</name>
</gene>
<name>A0A419ES10_9BACT</name>
<comment type="caution">
    <text evidence="2">The sequence shown here is derived from an EMBL/GenBank/DDBJ whole genome shotgun (WGS) entry which is preliminary data.</text>
</comment>
<evidence type="ECO:0000313" key="3">
    <source>
        <dbReference type="Proteomes" id="UP000285961"/>
    </source>
</evidence>
<accession>A0A419ES10</accession>
<protein>
    <submittedName>
        <fullName evidence="2">Uncharacterized protein</fullName>
    </submittedName>
</protein>
<evidence type="ECO:0000256" key="1">
    <source>
        <dbReference type="SAM" id="MobiDB-lite"/>
    </source>
</evidence>
<reference evidence="2 3" key="1">
    <citation type="journal article" date="2017" name="ISME J.">
        <title>Energy and carbon metabolisms in a deep terrestrial subsurface fluid microbial community.</title>
        <authorList>
            <person name="Momper L."/>
            <person name="Jungbluth S.P."/>
            <person name="Lee M.D."/>
            <person name="Amend J.P."/>
        </authorList>
    </citation>
    <scope>NUCLEOTIDE SEQUENCE [LARGE SCALE GENOMIC DNA]</scope>
    <source>
        <strain evidence="2">SURF_17</strain>
    </source>
</reference>
<evidence type="ECO:0000313" key="2">
    <source>
        <dbReference type="EMBL" id="RJP66338.1"/>
    </source>
</evidence>
<organism evidence="2 3">
    <name type="scientific">Candidatus Abyssobacteria bacterium SURF_17</name>
    <dbReference type="NCBI Taxonomy" id="2093361"/>
    <lineage>
        <taxon>Bacteria</taxon>
        <taxon>Pseudomonadati</taxon>
        <taxon>Candidatus Hydrogenedentota</taxon>
        <taxon>Candidatus Abyssobacteria</taxon>
    </lineage>
</organism>
<proteinExistence type="predicted"/>
<dbReference type="EMBL" id="QZKI01000117">
    <property type="protein sequence ID" value="RJP66338.1"/>
    <property type="molecule type" value="Genomic_DNA"/>
</dbReference>
<dbReference type="Proteomes" id="UP000285961">
    <property type="component" value="Unassembled WGS sequence"/>
</dbReference>